<evidence type="ECO:0000259" key="8">
    <source>
        <dbReference type="PROSITE" id="PS50177"/>
    </source>
</evidence>
<dbReference type="Proteomes" id="UP000792457">
    <property type="component" value="Unassembled WGS sequence"/>
</dbReference>
<dbReference type="GO" id="GO:0005737">
    <property type="term" value="C:cytoplasm"/>
    <property type="evidence" value="ECO:0007669"/>
    <property type="project" value="InterPro"/>
</dbReference>
<evidence type="ECO:0000256" key="1">
    <source>
        <dbReference type="ARBA" id="ARBA00004642"/>
    </source>
</evidence>
<dbReference type="Gene3D" id="1.10.8.10">
    <property type="entry name" value="DNA helicase RuvA subunit, C-terminal domain"/>
    <property type="match status" value="1"/>
</dbReference>
<evidence type="ECO:0000256" key="2">
    <source>
        <dbReference type="ARBA" id="ARBA00009285"/>
    </source>
</evidence>
<dbReference type="OrthoDB" id="25872at2759"/>
<evidence type="ECO:0000259" key="9">
    <source>
        <dbReference type="PROSITE" id="PS51281"/>
    </source>
</evidence>
<dbReference type="InterPro" id="IPR005637">
    <property type="entry name" value="TAP_C_dom"/>
</dbReference>
<evidence type="ECO:0000256" key="3">
    <source>
        <dbReference type="ARBA" id="ARBA00022448"/>
    </source>
</evidence>
<dbReference type="InterPro" id="IPR035979">
    <property type="entry name" value="RBD_domain_sf"/>
</dbReference>
<keyword evidence="5" id="KW-0677">Repeat</keyword>
<dbReference type="SMART" id="SM00804">
    <property type="entry name" value="TAP_C"/>
    <property type="match status" value="1"/>
</dbReference>
<dbReference type="InterPro" id="IPR002075">
    <property type="entry name" value="NTF2_dom"/>
</dbReference>
<sequence>MQVEIVDGWRYGKDYSLRLIFSAIAPLEILPIMYQQDGINAVFFVNDCGKAIKKLCSMNLKIFNPTGRKLVLQIELRYPMANDICVRGLIGKTVMSNMYDHTEKILHLSKFHKNPELDKWMYCPLTLKKVVDEVIAVTCNTLASLRVIILSHNGLTNLSGFSYLAQNAPNLRVLDLQNNSIPEMSSLDSLTGLQLHELILDGNPLCESFENDLTYINEVRNIFPAIIKLDGVPVPPPGLPVSKGNYVCDLEGEVFAEKFITYYFKYYDGWNGQSTRFNLLGSYHKEAFFSLSAESFAAPSPQYSGRLNKYLFESRNLLKMSDYLKSNKSLHLGRDDVVKALSRLPLTEHDRESMHVDLTHYSSTLVIMTVRGIFRELDVMEPCLRSFNRVFAFSRNNNNYSIVNDMLFISNVTKEQAESLIARFPPVTSKPSRDELLRQAQNDKNFEIKQNMVEELSRATEMNLKWSRKCLIETEWDFQEALIIFMGLYKEGSIPPEAFKL</sequence>
<reference evidence="10" key="2">
    <citation type="submission" date="2017-10" db="EMBL/GenBank/DDBJ databases">
        <title>Ladona fulva Genome sequencing and assembly.</title>
        <authorList>
            <person name="Murali S."/>
            <person name="Richards S."/>
            <person name="Bandaranaike D."/>
            <person name="Bellair M."/>
            <person name="Blankenburg K."/>
            <person name="Chao H."/>
            <person name="Dinh H."/>
            <person name="Doddapaneni H."/>
            <person name="Dugan-Rocha S."/>
            <person name="Elkadiri S."/>
            <person name="Gnanaolivu R."/>
            <person name="Hernandez B."/>
            <person name="Skinner E."/>
            <person name="Javaid M."/>
            <person name="Lee S."/>
            <person name="Li M."/>
            <person name="Ming W."/>
            <person name="Munidasa M."/>
            <person name="Muniz J."/>
            <person name="Nguyen L."/>
            <person name="Hughes D."/>
            <person name="Osuji N."/>
            <person name="Pu L.-L."/>
            <person name="Puazo M."/>
            <person name="Qu C."/>
            <person name="Quiroz J."/>
            <person name="Raj R."/>
            <person name="Weissenberger G."/>
            <person name="Xin Y."/>
            <person name="Zou X."/>
            <person name="Han Y."/>
            <person name="Worley K."/>
            <person name="Muzny D."/>
            <person name="Gibbs R."/>
        </authorList>
    </citation>
    <scope>NUCLEOTIDE SEQUENCE</scope>
    <source>
        <strain evidence="10">Sampled in the wild</strain>
    </source>
</reference>
<dbReference type="PROSITE" id="PS51450">
    <property type="entry name" value="LRR"/>
    <property type="match status" value="2"/>
</dbReference>
<dbReference type="SUPFAM" id="SSF52058">
    <property type="entry name" value="L domain-like"/>
    <property type="match status" value="1"/>
</dbReference>
<dbReference type="PROSITE" id="PS51281">
    <property type="entry name" value="TAP_C"/>
    <property type="match status" value="1"/>
</dbReference>
<dbReference type="InterPro" id="IPR015245">
    <property type="entry name" value="Tap_RNA-bd"/>
</dbReference>
<accession>A0A8K0K7Q5</accession>
<comment type="caution">
    <text evidence="10">The sequence shown here is derived from an EMBL/GenBank/DDBJ whole genome shotgun (WGS) entry which is preliminary data.</text>
</comment>
<dbReference type="GO" id="GO:0003723">
    <property type="term" value="F:RNA binding"/>
    <property type="evidence" value="ECO:0007669"/>
    <property type="project" value="InterPro"/>
</dbReference>
<dbReference type="CDD" id="cd14342">
    <property type="entry name" value="UBA_TAP-C"/>
    <property type="match status" value="1"/>
</dbReference>
<dbReference type="Pfam" id="PF03943">
    <property type="entry name" value="TAP_C"/>
    <property type="match status" value="1"/>
</dbReference>
<dbReference type="InterPro" id="IPR009060">
    <property type="entry name" value="UBA-like_sf"/>
</dbReference>
<keyword evidence="3" id="KW-0813">Transport</keyword>
<evidence type="ECO:0000313" key="11">
    <source>
        <dbReference type="Proteomes" id="UP000792457"/>
    </source>
</evidence>
<dbReference type="Pfam" id="PF09162">
    <property type="entry name" value="Tap-RNA_bind"/>
    <property type="match status" value="1"/>
</dbReference>
<dbReference type="EMBL" id="KZ308456">
    <property type="protein sequence ID" value="KAG8229951.1"/>
    <property type="molecule type" value="Genomic_DNA"/>
</dbReference>
<comment type="subcellular location">
    <subcellularLocation>
        <location evidence="1">Nucleus</location>
        <location evidence="1">Nucleoplasm</location>
    </subcellularLocation>
</comment>
<dbReference type="InterPro" id="IPR018222">
    <property type="entry name" value="Nuclear_transport_factor_2_euk"/>
</dbReference>
<dbReference type="InterPro" id="IPR012677">
    <property type="entry name" value="Nucleotide-bd_a/b_plait_sf"/>
</dbReference>
<dbReference type="SUPFAM" id="SSF46934">
    <property type="entry name" value="UBA-like"/>
    <property type="match status" value="1"/>
</dbReference>
<protein>
    <recommendedName>
        <fullName evidence="12">Nuclear RNA export factor 2</fullName>
    </recommendedName>
</protein>
<gene>
    <name evidence="10" type="ORF">J437_LFUL008524</name>
</gene>
<feature type="domain" description="NTF2" evidence="8">
    <location>
        <begin position="255"/>
        <end position="409"/>
    </location>
</feature>
<dbReference type="InterPro" id="IPR057125">
    <property type="entry name" value="NXF1/2/3/5-like_LRR"/>
</dbReference>
<evidence type="ECO:0000256" key="5">
    <source>
        <dbReference type="ARBA" id="ARBA00022737"/>
    </source>
</evidence>
<dbReference type="InterPro" id="IPR032710">
    <property type="entry name" value="NTF2-like_dom_sf"/>
</dbReference>
<dbReference type="InterPro" id="IPR001611">
    <property type="entry name" value="Leu-rich_rpt"/>
</dbReference>
<comment type="similarity">
    <text evidence="2">Belongs to the NXF family.</text>
</comment>
<dbReference type="FunFam" id="1.10.8.10:FF:000018">
    <property type="entry name" value="Nuclear RNA export factor 1"/>
    <property type="match status" value="1"/>
</dbReference>
<evidence type="ECO:0000256" key="4">
    <source>
        <dbReference type="ARBA" id="ARBA00022614"/>
    </source>
</evidence>
<dbReference type="PANTHER" id="PTHR10662">
    <property type="entry name" value="NUCLEAR RNA EXPORT FACTOR"/>
    <property type="match status" value="1"/>
</dbReference>
<dbReference type="AlphaFoldDB" id="A0A8K0K7Q5"/>
<keyword evidence="4" id="KW-0433">Leucine-rich repeat</keyword>
<dbReference type="PROSITE" id="PS50177">
    <property type="entry name" value="NTF2_DOMAIN"/>
    <property type="match status" value="1"/>
</dbReference>
<dbReference type="Gene3D" id="3.30.70.330">
    <property type="match status" value="1"/>
</dbReference>
<reference evidence="10" key="1">
    <citation type="submission" date="2013-04" db="EMBL/GenBank/DDBJ databases">
        <authorList>
            <person name="Qu J."/>
            <person name="Murali S.C."/>
            <person name="Bandaranaike D."/>
            <person name="Bellair M."/>
            <person name="Blankenburg K."/>
            <person name="Chao H."/>
            <person name="Dinh H."/>
            <person name="Doddapaneni H."/>
            <person name="Downs B."/>
            <person name="Dugan-Rocha S."/>
            <person name="Elkadiri S."/>
            <person name="Gnanaolivu R.D."/>
            <person name="Hernandez B."/>
            <person name="Javaid M."/>
            <person name="Jayaseelan J.C."/>
            <person name="Lee S."/>
            <person name="Li M."/>
            <person name="Ming W."/>
            <person name="Munidasa M."/>
            <person name="Muniz J."/>
            <person name="Nguyen L."/>
            <person name="Ongeri F."/>
            <person name="Osuji N."/>
            <person name="Pu L.-L."/>
            <person name="Puazo M."/>
            <person name="Qu C."/>
            <person name="Quiroz J."/>
            <person name="Raj R."/>
            <person name="Weissenberger G."/>
            <person name="Xin Y."/>
            <person name="Zou X."/>
            <person name="Han Y."/>
            <person name="Richards S."/>
            <person name="Worley K."/>
            <person name="Muzny D."/>
            <person name="Gibbs R."/>
        </authorList>
    </citation>
    <scope>NUCLEOTIDE SEQUENCE</scope>
    <source>
        <strain evidence="10">Sampled in the wild</strain>
    </source>
</reference>
<organism evidence="10 11">
    <name type="scientific">Ladona fulva</name>
    <name type="common">Scarce chaser dragonfly</name>
    <name type="synonym">Libellula fulva</name>
    <dbReference type="NCBI Taxonomy" id="123851"/>
    <lineage>
        <taxon>Eukaryota</taxon>
        <taxon>Metazoa</taxon>
        <taxon>Ecdysozoa</taxon>
        <taxon>Arthropoda</taxon>
        <taxon>Hexapoda</taxon>
        <taxon>Insecta</taxon>
        <taxon>Pterygota</taxon>
        <taxon>Palaeoptera</taxon>
        <taxon>Odonata</taxon>
        <taxon>Epiprocta</taxon>
        <taxon>Anisoptera</taxon>
        <taxon>Libelluloidea</taxon>
        <taxon>Libellulidae</taxon>
        <taxon>Ladona</taxon>
    </lineage>
</organism>
<proteinExistence type="inferred from homology"/>
<feature type="domain" description="TAP-C" evidence="9">
    <location>
        <begin position="447"/>
        <end position="501"/>
    </location>
</feature>
<evidence type="ECO:0008006" key="12">
    <source>
        <dbReference type="Google" id="ProtNLM"/>
    </source>
</evidence>
<dbReference type="SUPFAM" id="SSF54427">
    <property type="entry name" value="NTF2-like"/>
    <property type="match status" value="1"/>
</dbReference>
<dbReference type="GO" id="GO:0016973">
    <property type="term" value="P:poly(A)+ mRNA export from nucleus"/>
    <property type="evidence" value="ECO:0007669"/>
    <property type="project" value="TreeGrafter"/>
</dbReference>
<keyword evidence="7" id="KW-0539">Nucleus</keyword>
<evidence type="ECO:0000313" key="10">
    <source>
        <dbReference type="EMBL" id="KAG8229951.1"/>
    </source>
</evidence>
<dbReference type="GO" id="GO:0005654">
    <property type="term" value="C:nucleoplasm"/>
    <property type="evidence" value="ECO:0007669"/>
    <property type="project" value="UniProtKB-SubCell"/>
</dbReference>
<evidence type="ECO:0000256" key="7">
    <source>
        <dbReference type="ARBA" id="ARBA00023242"/>
    </source>
</evidence>
<dbReference type="Gene3D" id="3.80.10.10">
    <property type="entry name" value="Ribonuclease Inhibitor"/>
    <property type="match status" value="1"/>
</dbReference>
<keyword evidence="6" id="KW-0509">mRNA transport</keyword>
<name>A0A8K0K7Q5_LADFU</name>
<dbReference type="Gene3D" id="3.10.450.50">
    <property type="match status" value="1"/>
</dbReference>
<dbReference type="InterPro" id="IPR032675">
    <property type="entry name" value="LRR_dom_sf"/>
</dbReference>
<evidence type="ECO:0000256" key="6">
    <source>
        <dbReference type="ARBA" id="ARBA00022816"/>
    </source>
</evidence>
<dbReference type="Pfam" id="PF22602">
    <property type="entry name" value="NXF_NTF2"/>
    <property type="match status" value="1"/>
</dbReference>
<dbReference type="Pfam" id="PF24048">
    <property type="entry name" value="LRR_NXF1-5"/>
    <property type="match status" value="1"/>
</dbReference>
<dbReference type="SUPFAM" id="SSF54928">
    <property type="entry name" value="RNA-binding domain, RBD"/>
    <property type="match status" value="1"/>
</dbReference>
<dbReference type="PANTHER" id="PTHR10662:SF22">
    <property type="entry name" value="NUCLEAR RNA EXPORT FACTOR 1"/>
    <property type="match status" value="1"/>
</dbReference>
<keyword evidence="11" id="KW-1185">Reference proteome</keyword>
<dbReference type="InterPro" id="IPR030217">
    <property type="entry name" value="NXF_fam"/>
</dbReference>